<proteinExistence type="predicted"/>
<sequence length="350" mass="38563">MIVSVGCDDDTQLPGFCSDYAYDTQGLSTSFNDETDSWNASEMERFCKSLLVYDKDFFKVAKDVSTKSVKQCIQFYYVWKKVCPDDYKRLRHSRNKHGDYNTRRQTERAAAQAAAQAAAAQAAVEKVEQQEQQQQQQEPQQQQQQQQQQQVVEETAENRACTAEENEATPDMDNLSTVSDNDEGSMAGPDSIKSVTSNTASSTPTRVDSPAPAQTTCPQFQCVYDGCNVVCSSKHSLKRHMFKQHGDPASKPAASSTKPTNNSNSNSGGSSTSNKPSSNTSGKKSRPSTPSRSPVYDQFGEEIFPCKLCGRVFAKVKSRSAHMKSHKIAEQSQQEKKANDVLSSASYGGF</sequence>
<dbReference type="GO" id="GO:0008270">
    <property type="term" value="F:zinc ion binding"/>
    <property type="evidence" value="ECO:0007669"/>
    <property type="project" value="UniProtKB-KW"/>
</dbReference>
<dbReference type="PROSITE" id="PS00028">
    <property type="entry name" value="ZINC_FINGER_C2H2_1"/>
    <property type="match status" value="2"/>
</dbReference>
<evidence type="ECO:0000259" key="8">
    <source>
        <dbReference type="PROSITE" id="PS50157"/>
    </source>
</evidence>
<dbReference type="SUPFAM" id="SSF57667">
    <property type="entry name" value="beta-beta-alpha zinc fingers"/>
    <property type="match status" value="1"/>
</dbReference>
<feature type="compositionally biased region" description="Low complexity" evidence="7">
    <location>
        <begin position="255"/>
        <end position="293"/>
    </location>
</feature>
<evidence type="ECO:0000259" key="9">
    <source>
        <dbReference type="PROSITE" id="PS51293"/>
    </source>
</evidence>
<dbReference type="Gene3D" id="3.30.160.60">
    <property type="entry name" value="Classic Zinc Finger"/>
    <property type="match status" value="1"/>
</dbReference>
<dbReference type="InterPro" id="IPR009057">
    <property type="entry name" value="Homeodomain-like_sf"/>
</dbReference>
<dbReference type="InterPro" id="IPR017884">
    <property type="entry name" value="SANT_dom"/>
</dbReference>
<comment type="caution">
    <text evidence="10">The sequence shown here is derived from an EMBL/GenBank/DDBJ whole genome shotgun (WGS) entry which is preliminary data.</text>
</comment>
<dbReference type="InterPro" id="IPR036236">
    <property type="entry name" value="Znf_C2H2_sf"/>
</dbReference>
<evidence type="ECO:0000256" key="4">
    <source>
        <dbReference type="ARBA" id="ARBA00023125"/>
    </source>
</evidence>
<dbReference type="InterPro" id="IPR001005">
    <property type="entry name" value="SANT/Myb"/>
</dbReference>
<gene>
    <name evidence="10" type="ORF">PoB_002560100</name>
</gene>
<dbReference type="PROSITE" id="PS51293">
    <property type="entry name" value="SANT"/>
    <property type="match status" value="1"/>
</dbReference>
<evidence type="ECO:0000256" key="5">
    <source>
        <dbReference type="ARBA" id="ARBA00023242"/>
    </source>
</evidence>
<dbReference type="GO" id="GO:0003677">
    <property type="term" value="F:DNA binding"/>
    <property type="evidence" value="ECO:0007669"/>
    <property type="project" value="UniProtKB-KW"/>
</dbReference>
<feature type="region of interest" description="Disordered" evidence="7">
    <location>
        <begin position="145"/>
        <end position="213"/>
    </location>
</feature>
<protein>
    <submittedName>
        <fullName evidence="10">Transcriptional-regulating factor 1</fullName>
    </submittedName>
</protein>
<dbReference type="AlphaFoldDB" id="A0AAV3ZJ06"/>
<dbReference type="Proteomes" id="UP000735302">
    <property type="component" value="Unassembled WGS sequence"/>
</dbReference>
<accession>A0AAV3ZJ06</accession>
<feature type="compositionally biased region" description="Basic and acidic residues" evidence="7">
    <location>
        <begin position="327"/>
        <end position="339"/>
    </location>
</feature>
<evidence type="ECO:0000256" key="3">
    <source>
        <dbReference type="ARBA" id="ARBA00022833"/>
    </source>
</evidence>
<feature type="region of interest" description="Disordered" evidence="7">
    <location>
        <begin position="91"/>
        <end position="117"/>
    </location>
</feature>
<evidence type="ECO:0000313" key="10">
    <source>
        <dbReference type="EMBL" id="GFN99095.1"/>
    </source>
</evidence>
<evidence type="ECO:0000256" key="1">
    <source>
        <dbReference type="ARBA" id="ARBA00022723"/>
    </source>
</evidence>
<dbReference type="Pfam" id="PF00096">
    <property type="entry name" value="zf-C2H2"/>
    <property type="match status" value="1"/>
</dbReference>
<dbReference type="PROSITE" id="PS50157">
    <property type="entry name" value="ZINC_FINGER_C2H2_2"/>
    <property type="match status" value="1"/>
</dbReference>
<keyword evidence="5" id="KW-0539">Nucleus</keyword>
<feature type="region of interest" description="Disordered" evidence="7">
    <location>
        <begin position="324"/>
        <end position="350"/>
    </location>
</feature>
<dbReference type="InterPro" id="IPR051066">
    <property type="entry name" value="Trans_reg/Corepressor"/>
</dbReference>
<feature type="domain" description="C2H2-type" evidence="8">
    <location>
        <begin position="304"/>
        <end position="331"/>
    </location>
</feature>
<keyword evidence="2 6" id="KW-0863">Zinc-finger</keyword>
<feature type="compositionally biased region" description="Polar residues" evidence="7">
    <location>
        <begin position="193"/>
        <end position="213"/>
    </location>
</feature>
<keyword evidence="4" id="KW-0238">DNA-binding</keyword>
<organism evidence="10 11">
    <name type="scientific">Plakobranchus ocellatus</name>
    <dbReference type="NCBI Taxonomy" id="259542"/>
    <lineage>
        <taxon>Eukaryota</taxon>
        <taxon>Metazoa</taxon>
        <taxon>Spiralia</taxon>
        <taxon>Lophotrochozoa</taxon>
        <taxon>Mollusca</taxon>
        <taxon>Gastropoda</taxon>
        <taxon>Heterobranchia</taxon>
        <taxon>Euthyneura</taxon>
        <taxon>Panpulmonata</taxon>
        <taxon>Sacoglossa</taxon>
        <taxon>Placobranchoidea</taxon>
        <taxon>Plakobranchidae</taxon>
        <taxon>Plakobranchus</taxon>
    </lineage>
</organism>
<dbReference type="FunFam" id="1.10.10.60:FF:000012">
    <property type="entry name" value="Metastasis-associated 1 family, member 3"/>
    <property type="match status" value="1"/>
</dbReference>
<dbReference type="SMART" id="SM00355">
    <property type="entry name" value="ZnF_C2H2"/>
    <property type="match status" value="2"/>
</dbReference>
<dbReference type="EMBL" id="BLXT01002947">
    <property type="protein sequence ID" value="GFN99095.1"/>
    <property type="molecule type" value="Genomic_DNA"/>
</dbReference>
<feature type="compositionally biased region" description="Polar residues" evidence="7">
    <location>
        <begin position="341"/>
        <end position="350"/>
    </location>
</feature>
<evidence type="ECO:0000313" key="11">
    <source>
        <dbReference type="Proteomes" id="UP000735302"/>
    </source>
</evidence>
<dbReference type="SUPFAM" id="SSF46689">
    <property type="entry name" value="Homeodomain-like"/>
    <property type="match status" value="1"/>
</dbReference>
<name>A0AAV3ZJ06_9GAST</name>
<dbReference type="InterPro" id="IPR013087">
    <property type="entry name" value="Znf_C2H2_type"/>
</dbReference>
<dbReference type="GO" id="GO:0005667">
    <property type="term" value="C:transcription regulator complex"/>
    <property type="evidence" value="ECO:0007669"/>
    <property type="project" value="TreeGrafter"/>
</dbReference>
<reference evidence="10 11" key="1">
    <citation type="journal article" date="2021" name="Elife">
        <title>Chloroplast acquisition without the gene transfer in kleptoplastic sea slugs, Plakobranchus ocellatus.</title>
        <authorList>
            <person name="Maeda T."/>
            <person name="Takahashi S."/>
            <person name="Yoshida T."/>
            <person name="Shimamura S."/>
            <person name="Takaki Y."/>
            <person name="Nagai Y."/>
            <person name="Toyoda A."/>
            <person name="Suzuki Y."/>
            <person name="Arimoto A."/>
            <person name="Ishii H."/>
            <person name="Satoh N."/>
            <person name="Nishiyama T."/>
            <person name="Hasebe M."/>
            <person name="Maruyama T."/>
            <person name="Minagawa J."/>
            <person name="Obokata J."/>
            <person name="Shigenobu S."/>
        </authorList>
    </citation>
    <scope>NUCLEOTIDE SEQUENCE [LARGE SCALE GENOMIC DNA]</scope>
</reference>
<evidence type="ECO:0000256" key="6">
    <source>
        <dbReference type="PROSITE-ProRule" id="PRU00042"/>
    </source>
</evidence>
<evidence type="ECO:0000256" key="2">
    <source>
        <dbReference type="ARBA" id="ARBA00022771"/>
    </source>
</evidence>
<dbReference type="GO" id="GO:0003714">
    <property type="term" value="F:transcription corepressor activity"/>
    <property type="evidence" value="ECO:0007669"/>
    <property type="project" value="TreeGrafter"/>
</dbReference>
<evidence type="ECO:0000256" key="7">
    <source>
        <dbReference type="SAM" id="MobiDB-lite"/>
    </source>
</evidence>
<keyword evidence="1" id="KW-0479">Metal-binding</keyword>
<dbReference type="SMART" id="SM00717">
    <property type="entry name" value="SANT"/>
    <property type="match status" value="1"/>
</dbReference>
<keyword evidence="11" id="KW-1185">Reference proteome</keyword>
<keyword evidence="3" id="KW-0862">Zinc</keyword>
<dbReference type="Gene3D" id="1.10.10.60">
    <property type="entry name" value="Homeodomain-like"/>
    <property type="match status" value="1"/>
</dbReference>
<feature type="domain" description="SANT" evidence="9">
    <location>
        <begin position="33"/>
        <end position="84"/>
    </location>
</feature>
<feature type="region of interest" description="Disordered" evidence="7">
    <location>
        <begin position="242"/>
        <end position="296"/>
    </location>
</feature>
<feature type="compositionally biased region" description="Basic and acidic residues" evidence="7">
    <location>
        <begin position="96"/>
        <end position="107"/>
    </location>
</feature>
<dbReference type="GO" id="GO:0000118">
    <property type="term" value="C:histone deacetylase complex"/>
    <property type="evidence" value="ECO:0007669"/>
    <property type="project" value="TreeGrafter"/>
</dbReference>
<dbReference type="GO" id="GO:0006357">
    <property type="term" value="P:regulation of transcription by RNA polymerase II"/>
    <property type="evidence" value="ECO:0007669"/>
    <property type="project" value="TreeGrafter"/>
</dbReference>
<dbReference type="PANTHER" id="PTHR16089:SF40">
    <property type="entry name" value="SUPPRESSOR OF ACTIVATED EGL-4 PROTEIN 1"/>
    <property type="match status" value="1"/>
</dbReference>
<dbReference type="PANTHER" id="PTHR16089">
    <property type="entry name" value="REST COREPRESSOR COREST PROTEIN-RELATED"/>
    <property type="match status" value="1"/>
</dbReference>